<organism evidence="1 2">
    <name type="scientific">Gossypium australe</name>
    <dbReference type="NCBI Taxonomy" id="47621"/>
    <lineage>
        <taxon>Eukaryota</taxon>
        <taxon>Viridiplantae</taxon>
        <taxon>Streptophyta</taxon>
        <taxon>Embryophyta</taxon>
        <taxon>Tracheophyta</taxon>
        <taxon>Spermatophyta</taxon>
        <taxon>Magnoliopsida</taxon>
        <taxon>eudicotyledons</taxon>
        <taxon>Gunneridae</taxon>
        <taxon>Pentapetalae</taxon>
        <taxon>rosids</taxon>
        <taxon>malvids</taxon>
        <taxon>Malvales</taxon>
        <taxon>Malvaceae</taxon>
        <taxon>Malvoideae</taxon>
        <taxon>Gossypium</taxon>
    </lineage>
</organism>
<accession>A0A5B6UJE2</accession>
<sequence length="151" mass="17406">MTAPQPLSDLCFPQHSKLYSNFGLYISSDKCHVDWENVALTNVTGCCGCSSRYRMLSRSYAFNCVLRLRTSTEFKPGHSYGHFFPDPQYENVQHIIYCDSFATYAYDFDFANNVGFSRLYNVKEYELLRRNFSDTGCFGFGIQENIDLGIK</sequence>
<dbReference type="InterPro" id="IPR022803">
    <property type="entry name" value="Ribosomal_uL5_dom_sf"/>
</dbReference>
<name>A0A5B6UJE2_9ROSI</name>
<dbReference type="EMBL" id="SMMG02000011">
    <property type="protein sequence ID" value="KAA3456986.1"/>
    <property type="molecule type" value="Genomic_DNA"/>
</dbReference>
<protein>
    <submittedName>
        <fullName evidence="1">60S ribosomal protein L11-like</fullName>
    </submittedName>
</protein>
<proteinExistence type="predicted"/>
<dbReference type="Gene3D" id="2.60.40.1670">
    <property type="entry name" value="beta-sandwich domain of Sec23/24"/>
    <property type="match status" value="1"/>
</dbReference>
<keyword evidence="1" id="KW-0687">Ribonucleoprotein</keyword>
<gene>
    <name evidence="1" type="primary">rpl-11</name>
    <name evidence="1" type="ORF">EPI10_003721</name>
</gene>
<dbReference type="GO" id="GO:0005840">
    <property type="term" value="C:ribosome"/>
    <property type="evidence" value="ECO:0007669"/>
    <property type="project" value="UniProtKB-KW"/>
</dbReference>
<keyword evidence="1" id="KW-0689">Ribosomal protein</keyword>
<dbReference type="AlphaFoldDB" id="A0A5B6UJE2"/>
<reference evidence="1" key="1">
    <citation type="submission" date="2019-08" db="EMBL/GenBank/DDBJ databases">
        <authorList>
            <person name="Liu F."/>
        </authorList>
    </citation>
    <scope>NUCLEOTIDE SEQUENCE [LARGE SCALE GENOMIC DNA]</scope>
    <source>
        <strain evidence="1">PA1801</strain>
        <tissue evidence="1">Leaf</tissue>
    </source>
</reference>
<dbReference type="SUPFAM" id="SSF81995">
    <property type="entry name" value="beta-sandwich domain of Sec23/24"/>
    <property type="match status" value="1"/>
</dbReference>
<evidence type="ECO:0000313" key="2">
    <source>
        <dbReference type="Proteomes" id="UP000325315"/>
    </source>
</evidence>
<dbReference type="OrthoDB" id="1737878at2759"/>
<evidence type="ECO:0000313" key="1">
    <source>
        <dbReference type="EMBL" id="KAA3456986.1"/>
    </source>
</evidence>
<dbReference type="Gene3D" id="3.30.1440.10">
    <property type="match status" value="1"/>
</dbReference>
<keyword evidence="2" id="KW-1185">Reference proteome</keyword>
<comment type="caution">
    <text evidence="1">The sequence shown here is derived from an EMBL/GenBank/DDBJ whole genome shotgun (WGS) entry which is preliminary data.</text>
</comment>
<dbReference type="Proteomes" id="UP000325315">
    <property type="component" value="Unassembled WGS sequence"/>
</dbReference>